<sequence length="562" mass="62992">MATRTIGDSATLIRRKRFSETYIGEWLTTTDHKLLGIMYVITGIFFFLVGGMEALLIRTQLALPDGKVLSPQTYNEVFTMHGTTMIFLFVIPVMSGFGNYVVPLMIGARDMAFPRMNAFGYWVLLFGGIFMQSSFLFASAPNGGWFMYAPLSETNVGCTIHAYTCTPGMNADFWILGVLMLGISSIAGSVNFVVTIFKLRAPGMSINRMPLFTWMTLVTSFLLLFALPSITAASVMLLLDRHLGTHFYQYAFNGDPLLWQHLFWSFGHPEVYILILPAFGIVSEVLPVFSRKPIFGYTFVAWSGVAIGFLSFTVWAHHMFAVGLPPIAQAFFATSTTLIAIPTAVKIFNWLATIYGGKLNFKVPMLFALGFVAMFLIGGLNGVALAVVPVDYQITDTYFVVAHIHYVLFGGSVFAIMAGVYYWFPKMAGKMLSERLGQIQFWLFLIGINLTFFPMHLLGLLGMPRRIYTYPANLGWNDLNLMATVGVFVIAIGVLVFIWNVFYSLKNGEKAPEDPWDAFTLEWDTASPPKKYNFLTIPVVRSRRPFYDKKYPENADWKAAAH</sequence>
<keyword evidence="7 20" id="KW-1003">Cell membrane</keyword>
<feature type="transmembrane region" description="Helical" evidence="20">
    <location>
        <begin position="173"/>
        <end position="199"/>
    </location>
</feature>
<dbReference type="PANTHER" id="PTHR10422:SF18">
    <property type="entry name" value="CYTOCHROME C OXIDASE SUBUNIT 1"/>
    <property type="match status" value="1"/>
</dbReference>
<evidence type="ECO:0000256" key="16">
    <source>
        <dbReference type="ARBA" id="ARBA00023008"/>
    </source>
</evidence>
<dbReference type="PRINTS" id="PR01165">
    <property type="entry name" value="CYCOXIDASEI"/>
</dbReference>
<comment type="function">
    <text evidence="18 20">Cytochrome c oxidase is the component of the respiratory chain that catalyzes the reduction of oxygen to water. Subunits 1-3 form the functional core of the enzyme complex. CO I is the catalytic subunit of the enzyme. Electrons originating in cytochrome c are transferred via the copper A center of subunit 2 and heme A of subunit 1 to the bimetallic center formed by heme A3 and copper B.</text>
</comment>
<feature type="transmembrane region" description="Helical" evidence="20">
    <location>
        <begin position="211"/>
        <end position="239"/>
    </location>
</feature>
<evidence type="ECO:0000259" key="21">
    <source>
        <dbReference type="PROSITE" id="PS50855"/>
    </source>
</evidence>
<evidence type="ECO:0000256" key="2">
    <source>
        <dbReference type="ARBA" id="ARBA00004673"/>
    </source>
</evidence>
<keyword evidence="14 20" id="KW-1133">Transmembrane helix</keyword>
<evidence type="ECO:0000256" key="11">
    <source>
        <dbReference type="ARBA" id="ARBA00022723"/>
    </source>
</evidence>
<keyword evidence="10 20" id="KW-0812">Transmembrane</keyword>
<organism evidence="22 23">
    <name type="scientific">Ktedonosporobacter rubrisoli</name>
    <dbReference type="NCBI Taxonomy" id="2509675"/>
    <lineage>
        <taxon>Bacteria</taxon>
        <taxon>Bacillati</taxon>
        <taxon>Chloroflexota</taxon>
        <taxon>Ktedonobacteria</taxon>
        <taxon>Ktedonobacterales</taxon>
        <taxon>Ktedonosporobacteraceae</taxon>
        <taxon>Ktedonosporobacter</taxon>
    </lineage>
</organism>
<evidence type="ECO:0000256" key="13">
    <source>
        <dbReference type="ARBA" id="ARBA00022982"/>
    </source>
</evidence>
<reference evidence="22 23" key="1">
    <citation type="submission" date="2019-01" db="EMBL/GenBank/DDBJ databases">
        <title>Ktedonosporobacter rubrisoli SCAWS-G2.</title>
        <authorList>
            <person name="Huang Y."/>
            <person name="Yan B."/>
        </authorList>
    </citation>
    <scope>NUCLEOTIDE SEQUENCE [LARGE SCALE GENOMIC DNA]</scope>
    <source>
        <strain evidence="22 23">SCAWS-G2</strain>
    </source>
</reference>
<evidence type="ECO:0000256" key="20">
    <source>
        <dbReference type="RuleBase" id="RU363061"/>
    </source>
</evidence>
<dbReference type="FunFam" id="1.20.210.10:FF:000006">
    <property type="entry name" value="Cytochrome c oxidase subunit 1"/>
    <property type="match status" value="1"/>
</dbReference>
<evidence type="ECO:0000256" key="7">
    <source>
        <dbReference type="ARBA" id="ARBA00022475"/>
    </source>
</evidence>
<dbReference type="NCBIfam" id="TIGR02891">
    <property type="entry name" value="CtaD_CoxA"/>
    <property type="match status" value="1"/>
</dbReference>
<feature type="transmembrane region" description="Helical" evidence="20">
    <location>
        <begin position="363"/>
        <end position="388"/>
    </location>
</feature>
<evidence type="ECO:0000256" key="18">
    <source>
        <dbReference type="ARBA" id="ARBA00025218"/>
    </source>
</evidence>
<feature type="transmembrane region" description="Helical" evidence="20">
    <location>
        <begin position="259"/>
        <end position="282"/>
    </location>
</feature>
<keyword evidence="15 20" id="KW-0408">Iron</keyword>
<evidence type="ECO:0000256" key="8">
    <source>
        <dbReference type="ARBA" id="ARBA00022617"/>
    </source>
</evidence>
<feature type="transmembrane region" description="Helical" evidence="20">
    <location>
        <begin position="436"/>
        <end position="461"/>
    </location>
</feature>
<accession>A0A4P6JZX0</accession>
<comment type="similarity">
    <text evidence="3 20">Belongs to the heme-copper respiratory oxidase family.</text>
</comment>
<dbReference type="OrthoDB" id="9759913at2"/>
<dbReference type="EC" id="7.1.1.9" evidence="4 20"/>
<feature type="transmembrane region" description="Helical" evidence="20">
    <location>
        <begin position="77"/>
        <end position="106"/>
    </location>
</feature>
<evidence type="ECO:0000256" key="4">
    <source>
        <dbReference type="ARBA" id="ARBA00012949"/>
    </source>
</evidence>
<keyword evidence="23" id="KW-1185">Reference proteome</keyword>
<dbReference type="Gene3D" id="1.20.210.10">
    <property type="entry name" value="Cytochrome c oxidase-like, subunit I domain"/>
    <property type="match status" value="1"/>
</dbReference>
<evidence type="ECO:0000313" key="23">
    <source>
        <dbReference type="Proteomes" id="UP000290365"/>
    </source>
</evidence>
<dbReference type="Proteomes" id="UP000290365">
    <property type="component" value="Chromosome"/>
</dbReference>
<evidence type="ECO:0000256" key="9">
    <source>
        <dbReference type="ARBA" id="ARBA00022660"/>
    </source>
</evidence>
<keyword evidence="8 20" id="KW-0349">Heme</keyword>
<dbReference type="SUPFAM" id="SSF81442">
    <property type="entry name" value="Cytochrome c oxidase subunit I-like"/>
    <property type="match status" value="1"/>
</dbReference>
<evidence type="ECO:0000256" key="12">
    <source>
        <dbReference type="ARBA" id="ARBA00022967"/>
    </source>
</evidence>
<evidence type="ECO:0000256" key="15">
    <source>
        <dbReference type="ARBA" id="ARBA00023004"/>
    </source>
</evidence>
<gene>
    <name evidence="22" type="primary">ctaD</name>
    <name evidence="22" type="ORF">EPA93_36615</name>
</gene>
<evidence type="ECO:0000313" key="22">
    <source>
        <dbReference type="EMBL" id="QBD81205.1"/>
    </source>
</evidence>
<feature type="transmembrane region" description="Helical" evidence="20">
    <location>
        <begin position="294"/>
        <end position="315"/>
    </location>
</feature>
<protein>
    <recommendedName>
        <fullName evidence="5 20">Cytochrome c oxidase subunit 1</fullName>
        <ecNumber evidence="4 20">7.1.1.9</ecNumber>
    </recommendedName>
</protein>
<dbReference type="RefSeq" id="WP_129892266.1">
    <property type="nucleotide sequence ID" value="NZ_CP035758.1"/>
</dbReference>
<keyword evidence="11 20" id="KW-0479">Metal-binding</keyword>
<feature type="transmembrane region" description="Helical" evidence="20">
    <location>
        <begin position="481"/>
        <end position="502"/>
    </location>
</feature>
<keyword evidence="9 20" id="KW-0679">Respiratory chain</keyword>
<keyword evidence="13 20" id="KW-0249">Electron transport</keyword>
<dbReference type="InterPro" id="IPR036927">
    <property type="entry name" value="Cyt_c_oxase-like_su1_sf"/>
</dbReference>
<evidence type="ECO:0000256" key="5">
    <source>
        <dbReference type="ARBA" id="ARBA00015947"/>
    </source>
</evidence>
<evidence type="ECO:0000256" key="6">
    <source>
        <dbReference type="ARBA" id="ARBA00022448"/>
    </source>
</evidence>
<evidence type="ECO:0000256" key="14">
    <source>
        <dbReference type="ARBA" id="ARBA00022989"/>
    </source>
</evidence>
<evidence type="ECO:0000256" key="17">
    <source>
        <dbReference type="ARBA" id="ARBA00023136"/>
    </source>
</evidence>
<dbReference type="GO" id="GO:0046872">
    <property type="term" value="F:metal ion binding"/>
    <property type="evidence" value="ECO:0007669"/>
    <property type="project" value="UniProtKB-KW"/>
</dbReference>
<feature type="transmembrane region" description="Helical" evidence="20">
    <location>
        <begin position="327"/>
        <end position="351"/>
    </location>
</feature>
<comment type="catalytic activity">
    <reaction evidence="19 20">
        <text>4 Fe(II)-[cytochrome c] + O2 + 8 H(+)(in) = 4 Fe(III)-[cytochrome c] + 2 H2O + 4 H(+)(out)</text>
        <dbReference type="Rhea" id="RHEA:11436"/>
        <dbReference type="Rhea" id="RHEA-COMP:10350"/>
        <dbReference type="Rhea" id="RHEA-COMP:14399"/>
        <dbReference type="ChEBI" id="CHEBI:15377"/>
        <dbReference type="ChEBI" id="CHEBI:15378"/>
        <dbReference type="ChEBI" id="CHEBI:15379"/>
        <dbReference type="ChEBI" id="CHEBI:29033"/>
        <dbReference type="ChEBI" id="CHEBI:29034"/>
        <dbReference type="EC" id="7.1.1.9"/>
    </reaction>
</comment>
<dbReference type="InterPro" id="IPR023616">
    <property type="entry name" value="Cyt_c_oxase-like_su1_dom"/>
</dbReference>
<feature type="transmembrane region" description="Helical" evidence="20">
    <location>
        <begin position="34"/>
        <end position="57"/>
    </location>
</feature>
<dbReference type="InterPro" id="IPR000883">
    <property type="entry name" value="Cyt_C_Oxase_1"/>
</dbReference>
<keyword evidence="6 20" id="KW-0813">Transport</keyword>
<keyword evidence="16 20" id="KW-0186">Copper</keyword>
<name>A0A4P6JZX0_KTERU</name>
<dbReference type="GO" id="GO:0016491">
    <property type="term" value="F:oxidoreductase activity"/>
    <property type="evidence" value="ECO:0007669"/>
    <property type="project" value="UniProtKB-KW"/>
</dbReference>
<keyword evidence="12" id="KW-1278">Translocase</keyword>
<evidence type="ECO:0000256" key="3">
    <source>
        <dbReference type="ARBA" id="ARBA00009578"/>
    </source>
</evidence>
<evidence type="ECO:0000256" key="10">
    <source>
        <dbReference type="ARBA" id="ARBA00022692"/>
    </source>
</evidence>
<dbReference type="EMBL" id="CP035758">
    <property type="protein sequence ID" value="QBD81205.1"/>
    <property type="molecule type" value="Genomic_DNA"/>
</dbReference>
<dbReference type="Pfam" id="PF00115">
    <property type="entry name" value="COX1"/>
    <property type="match status" value="1"/>
</dbReference>
<dbReference type="KEGG" id="kbs:EPA93_36615"/>
<dbReference type="GO" id="GO:0020037">
    <property type="term" value="F:heme binding"/>
    <property type="evidence" value="ECO:0007669"/>
    <property type="project" value="InterPro"/>
</dbReference>
<comment type="subcellular location">
    <subcellularLocation>
        <location evidence="1 20">Cell membrane</location>
        <topology evidence="1 20">Multi-pass membrane protein</topology>
    </subcellularLocation>
</comment>
<dbReference type="GO" id="GO:0022904">
    <property type="term" value="P:respiratory electron transport chain"/>
    <property type="evidence" value="ECO:0007669"/>
    <property type="project" value="TreeGrafter"/>
</dbReference>
<dbReference type="PROSITE" id="PS50855">
    <property type="entry name" value="COX1"/>
    <property type="match status" value="1"/>
</dbReference>
<evidence type="ECO:0000256" key="1">
    <source>
        <dbReference type="ARBA" id="ARBA00004651"/>
    </source>
</evidence>
<dbReference type="CDD" id="cd01662">
    <property type="entry name" value="Ubiquinol_Oxidase_I"/>
    <property type="match status" value="1"/>
</dbReference>
<dbReference type="GO" id="GO:0005886">
    <property type="term" value="C:plasma membrane"/>
    <property type="evidence" value="ECO:0007669"/>
    <property type="project" value="UniProtKB-SubCell"/>
</dbReference>
<comment type="pathway">
    <text evidence="2 20">Energy metabolism; oxidative phosphorylation.</text>
</comment>
<keyword evidence="17 20" id="KW-0472">Membrane</keyword>
<dbReference type="AlphaFoldDB" id="A0A4P6JZX0"/>
<evidence type="ECO:0000256" key="19">
    <source>
        <dbReference type="ARBA" id="ARBA00047816"/>
    </source>
</evidence>
<feature type="transmembrane region" description="Helical" evidence="20">
    <location>
        <begin position="400"/>
        <end position="424"/>
    </location>
</feature>
<dbReference type="PANTHER" id="PTHR10422">
    <property type="entry name" value="CYTOCHROME C OXIDASE SUBUNIT 1"/>
    <property type="match status" value="1"/>
</dbReference>
<dbReference type="UniPathway" id="UPA00705"/>
<dbReference type="GO" id="GO:0004129">
    <property type="term" value="F:cytochrome-c oxidase activity"/>
    <property type="evidence" value="ECO:0007669"/>
    <property type="project" value="UniProtKB-EC"/>
</dbReference>
<keyword evidence="22" id="KW-0560">Oxidoreductase</keyword>
<proteinExistence type="inferred from homology"/>
<dbReference type="InterPro" id="IPR014241">
    <property type="entry name" value="Cyt_c_oxidase_su1_bac"/>
</dbReference>
<dbReference type="GO" id="GO:0015990">
    <property type="term" value="P:electron transport coupled proton transport"/>
    <property type="evidence" value="ECO:0007669"/>
    <property type="project" value="InterPro"/>
</dbReference>
<feature type="domain" description="Cytochrome oxidase subunit I profile" evidence="21">
    <location>
        <begin position="26"/>
        <end position="541"/>
    </location>
</feature>
<dbReference type="GO" id="GO:0006119">
    <property type="term" value="P:oxidative phosphorylation"/>
    <property type="evidence" value="ECO:0007669"/>
    <property type="project" value="UniProtKB-UniPathway"/>
</dbReference>
<feature type="transmembrane region" description="Helical" evidence="20">
    <location>
        <begin position="118"/>
        <end position="138"/>
    </location>
</feature>